<proteinExistence type="predicted"/>
<dbReference type="EMBL" id="CM042891">
    <property type="protein sequence ID" value="KAI4303958.1"/>
    <property type="molecule type" value="Genomic_DNA"/>
</dbReference>
<evidence type="ECO:0000313" key="2">
    <source>
        <dbReference type="Proteomes" id="UP001057402"/>
    </source>
</evidence>
<name>A0ACB9L4Q5_9MYRT</name>
<sequence length="194" mass="20966">MGLKAIDFLSIIDFNSQPPHPSSSPGRQHRVFPERRARLDFDSFTVENVAPPTVSALDGKSDSGSDDSTKQSMRASPIPRPRAVLSSPSNDAMIGKKNKKLMEKNPNPASRIANSRPHPPGNAAHQKVAAATKPFGYCSPKKNAKTPRETADQTIARVPKGTKASPAKEPAGLRTHLHIGTRTSRLRYLADTSV</sequence>
<evidence type="ECO:0000313" key="1">
    <source>
        <dbReference type="EMBL" id="KAI4303958.1"/>
    </source>
</evidence>
<protein>
    <submittedName>
        <fullName evidence="1">Uncharacterized protein</fullName>
    </submittedName>
</protein>
<organism evidence="1 2">
    <name type="scientific">Melastoma candidum</name>
    <dbReference type="NCBI Taxonomy" id="119954"/>
    <lineage>
        <taxon>Eukaryota</taxon>
        <taxon>Viridiplantae</taxon>
        <taxon>Streptophyta</taxon>
        <taxon>Embryophyta</taxon>
        <taxon>Tracheophyta</taxon>
        <taxon>Spermatophyta</taxon>
        <taxon>Magnoliopsida</taxon>
        <taxon>eudicotyledons</taxon>
        <taxon>Gunneridae</taxon>
        <taxon>Pentapetalae</taxon>
        <taxon>rosids</taxon>
        <taxon>malvids</taxon>
        <taxon>Myrtales</taxon>
        <taxon>Melastomataceae</taxon>
        <taxon>Melastomatoideae</taxon>
        <taxon>Melastomateae</taxon>
        <taxon>Melastoma</taxon>
    </lineage>
</organism>
<reference evidence="2" key="1">
    <citation type="journal article" date="2023" name="Front. Plant Sci.">
        <title>Chromosomal-level genome assembly of Melastoma candidum provides insights into trichome evolution.</title>
        <authorList>
            <person name="Zhong Y."/>
            <person name="Wu W."/>
            <person name="Sun C."/>
            <person name="Zou P."/>
            <person name="Liu Y."/>
            <person name="Dai S."/>
            <person name="Zhou R."/>
        </authorList>
    </citation>
    <scope>NUCLEOTIDE SEQUENCE [LARGE SCALE GENOMIC DNA]</scope>
</reference>
<dbReference type="Proteomes" id="UP001057402">
    <property type="component" value="Chromosome 12"/>
</dbReference>
<gene>
    <name evidence="1" type="ORF">MLD38_039534</name>
</gene>
<keyword evidence="2" id="KW-1185">Reference proteome</keyword>
<accession>A0ACB9L4Q5</accession>
<comment type="caution">
    <text evidence="1">The sequence shown here is derived from an EMBL/GenBank/DDBJ whole genome shotgun (WGS) entry which is preliminary data.</text>
</comment>